<dbReference type="KEGG" id="mets:DK389_09155"/>
<dbReference type="EMBL" id="CP029550">
    <property type="protein sequence ID" value="AWN40664.1"/>
    <property type="molecule type" value="Genomic_DNA"/>
</dbReference>
<dbReference type="GO" id="GO:0005886">
    <property type="term" value="C:plasma membrane"/>
    <property type="evidence" value="ECO:0007669"/>
    <property type="project" value="UniProtKB-SubCell"/>
</dbReference>
<dbReference type="GO" id="GO:0016757">
    <property type="term" value="F:glycosyltransferase activity"/>
    <property type="evidence" value="ECO:0007669"/>
    <property type="project" value="UniProtKB-KW"/>
</dbReference>
<evidence type="ECO:0000259" key="6">
    <source>
        <dbReference type="Pfam" id="PF00535"/>
    </source>
</evidence>
<dbReference type="OrthoDB" id="114108at2"/>
<evidence type="ECO:0000256" key="5">
    <source>
        <dbReference type="ARBA" id="ARBA00023136"/>
    </source>
</evidence>
<dbReference type="PANTHER" id="PTHR43646">
    <property type="entry name" value="GLYCOSYLTRANSFERASE"/>
    <property type="match status" value="1"/>
</dbReference>
<dbReference type="PANTHER" id="PTHR43646:SF2">
    <property type="entry name" value="GLYCOSYLTRANSFERASE 2-LIKE DOMAIN-CONTAINING PROTEIN"/>
    <property type="match status" value="1"/>
</dbReference>
<dbReference type="AlphaFoldDB" id="A0A2U8W3K2"/>
<comment type="subcellular location">
    <subcellularLocation>
        <location evidence="1">Cell membrane</location>
    </subcellularLocation>
</comment>
<dbReference type="Proteomes" id="UP000245926">
    <property type="component" value="Chromosome"/>
</dbReference>
<dbReference type="Pfam" id="PF00535">
    <property type="entry name" value="Glycos_transf_2"/>
    <property type="match status" value="1"/>
</dbReference>
<dbReference type="RefSeq" id="WP_109889005.1">
    <property type="nucleotide sequence ID" value="NZ_CP029550.1"/>
</dbReference>
<evidence type="ECO:0000313" key="7">
    <source>
        <dbReference type="EMBL" id="AWN40664.1"/>
    </source>
</evidence>
<sequence length="385" mass="40458">MTNLRAVVAIPARDEVERIGSCLQALAVQTGITAGGYGVLLFLNNCRDGTDRLVEALRPALPFPLRVIRRDLAQATAGSARRAAMEAAASWLESEGEGEGVILTTDADSRVGPDWVARCCDGIEAGADAVAGCIALDPAEAAALPDCLHARGRLEGAYEALLTEIAARLDPEPHDPWPRHATESGATLAVRLSAYRQVGGLPPLALGEDRALVAALQARDFRVRHDPGIVVETSGRLDGRAPGGAADTMRLRCAAPDSPCDDRLEAVPRALLRLALRRRLRRLHAGGRLGSIGRWAEAMGIRPEEAGRIAALPCFGQVRAAFEAASPRLAARPLRPHALARHIALARTVLAGLRLVSRLRAAAGPAGIAPPVPDAAPAQTQPSTG</sequence>
<evidence type="ECO:0000256" key="4">
    <source>
        <dbReference type="ARBA" id="ARBA00022679"/>
    </source>
</evidence>
<keyword evidence="8" id="KW-1185">Reference proteome</keyword>
<reference evidence="8" key="1">
    <citation type="submission" date="2018-05" db="EMBL/GenBank/DDBJ databases">
        <title>Complete Genome Sequence of Methylobacterium sp. 17SD2-17.</title>
        <authorList>
            <person name="Srinivasan S."/>
        </authorList>
    </citation>
    <scope>NUCLEOTIDE SEQUENCE [LARGE SCALE GENOMIC DNA]</scope>
    <source>
        <strain evidence="8">17SD2-17</strain>
    </source>
</reference>
<evidence type="ECO:0000256" key="2">
    <source>
        <dbReference type="ARBA" id="ARBA00022475"/>
    </source>
</evidence>
<gene>
    <name evidence="7" type="ORF">DK389_09155</name>
</gene>
<keyword evidence="2" id="KW-1003">Cell membrane</keyword>
<name>A0A2U8W3K2_9HYPH</name>
<evidence type="ECO:0000313" key="8">
    <source>
        <dbReference type="Proteomes" id="UP000245926"/>
    </source>
</evidence>
<evidence type="ECO:0000256" key="3">
    <source>
        <dbReference type="ARBA" id="ARBA00022676"/>
    </source>
</evidence>
<keyword evidence="5" id="KW-0472">Membrane</keyword>
<accession>A0A2U8W3K2</accession>
<keyword evidence="3" id="KW-0328">Glycosyltransferase</keyword>
<feature type="domain" description="Glycosyltransferase 2-like" evidence="6">
    <location>
        <begin position="8"/>
        <end position="136"/>
    </location>
</feature>
<keyword evidence="4 7" id="KW-0808">Transferase</keyword>
<evidence type="ECO:0000256" key="1">
    <source>
        <dbReference type="ARBA" id="ARBA00004236"/>
    </source>
</evidence>
<dbReference type="InterPro" id="IPR029044">
    <property type="entry name" value="Nucleotide-diphossugar_trans"/>
</dbReference>
<protein>
    <submittedName>
        <fullName evidence="7">Glycosyl transferase</fullName>
    </submittedName>
</protein>
<dbReference type="Gene3D" id="3.90.550.10">
    <property type="entry name" value="Spore Coat Polysaccharide Biosynthesis Protein SpsA, Chain A"/>
    <property type="match status" value="1"/>
</dbReference>
<organism evidence="7 8">
    <name type="scientific">Methylobacterium durans</name>
    <dbReference type="NCBI Taxonomy" id="2202825"/>
    <lineage>
        <taxon>Bacteria</taxon>
        <taxon>Pseudomonadati</taxon>
        <taxon>Pseudomonadota</taxon>
        <taxon>Alphaproteobacteria</taxon>
        <taxon>Hyphomicrobiales</taxon>
        <taxon>Methylobacteriaceae</taxon>
        <taxon>Methylobacterium</taxon>
    </lineage>
</organism>
<proteinExistence type="predicted"/>
<dbReference type="InterPro" id="IPR001173">
    <property type="entry name" value="Glyco_trans_2-like"/>
</dbReference>
<dbReference type="SUPFAM" id="SSF53448">
    <property type="entry name" value="Nucleotide-diphospho-sugar transferases"/>
    <property type="match status" value="1"/>
</dbReference>